<organism evidence="4 5">
    <name type="scientific">Setomelanomma holmii</name>
    <dbReference type="NCBI Taxonomy" id="210430"/>
    <lineage>
        <taxon>Eukaryota</taxon>
        <taxon>Fungi</taxon>
        <taxon>Dikarya</taxon>
        <taxon>Ascomycota</taxon>
        <taxon>Pezizomycotina</taxon>
        <taxon>Dothideomycetes</taxon>
        <taxon>Pleosporomycetidae</taxon>
        <taxon>Pleosporales</taxon>
        <taxon>Pleosporineae</taxon>
        <taxon>Phaeosphaeriaceae</taxon>
        <taxon>Setomelanomma</taxon>
    </lineage>
</organism>
<feature type="transmembrane region" description="Helical" evidence="2">
    <location>
        <begin position="250"/>
        <end position="277"/>
    </location>
</feature>
<name>A0A9P4LL37_9PLEO</name>
<keyword evidence="2" id="KW-0472">Membrane</keyword>
<evidence type="ECO:0000256" key="2">
    <source>
        <dbReference type="SAM" id="Phobius"/>
    </source>
</evidence>
<dbReference type="EMBL" id="ML978208">
    <property type="protein sequence ID" value="KAF2028830.1"/>
    <property type="molecule type" value="Genomic_DNA"/>
</dbReference>
<reference evidence="4" key="1">
    <citation type="journal article" date="2020" name="Stud. Mycol.">
        <title>101 Dothideomycetes genomes: a test case for predicting lifestyles and emergence of pathogens.</title>
        <authorList>
            <person name="Haridas S."/>
            <person name="Albert R."/>
            <person name="Binder M."/>
            <person name="Bloem J."/>
            <person name="Labutti K."/>
            <person name="Salamov A."/>
            <person name="Andreopoulos B."/>
            <person name="Baker S."/>
            <person name="Barry K."/>
            <person name="Bills G."/>
            <person name="Bluhm B."/>
            <person name="Cannon C."/>
            <person name="Castanera R."/>
            <person name="Culley D."/>
            <person name="Daum C."/>
            <person name="Ezra D."/>
            <person name="Gonzalez J."/>
            <person name="Henrissat B."/>
            <person name="Kuo A."/>
            <person name="Liang C."/>
            <person name="Lipzen A."/>
            <person name="Lutzoni F."/>
            <person name="Magnuson J."/>
            <person name="Mondo S."/>
            <person name="Nolan M."/>
            <person name="Ohm R."/>
            <person name="Pangilinan J."/>
            <person name="Park H.-J."/>
            <person name="Ramirez L."/>
            <person name="Alfaro M."/>
            <person name="Sun H."/>
            <person name="Tritt A."/>
            <person name="Yoshinaga Y."/>
            <person name="Zwiers L.-H."/>
            <person name="Turgeon B."/>
            <person name="Goodwin S."/>
            <person name="Spatafora J."/>
            <person name="Crous P."/>
            <person name="Grigoriev I."/>
        </authorList>
    </citation>
    <scope>NUCLEOTIDE SEQUENCE</scope>
    <source>
        <strain evidence="4">CBS 110217</strain>
    </source>
</reference>
<keyword evidence="3" id="KW-0732">Signal</keyword>
<feature type="chain" id="PRO_5040187470" evidence="3">
    <location>
        <begin position="21"/>
        <end position="332"/>
    </location>
</feature>
<dbReference type="OrthoDB" id="3791536at2759"/>
<protein>
    <submittedName>
        <fullName evidence="4">Uncharacterized protein</fullName>
    </submittedName>
</protein>
<proteinExistence type="predicted"/>
<evidence type="ECO:0000313" key="5">
    <source>
        <dbReference type="Proteomes" id="UP000799777"/>
    </source>
</evidence>
<keyword evidence="2" id="KW-0812">Transmembrane</keyword>
<keyword evidence="5" id="KW-1185">Reference proteome</keyword>
<evidence type="ECO:0000256" key="1">
    <source>
        <dbReference type="SAM" id="MobiDB-lite"/>
    </source>
</evidence>
<keyword evidence="2" id="KW-1133">Transmembrane helix</keyword>
<feature type="signal peptide" evidence="3">
    <location>
        <begin position="1"/>
        <end position="20"/>
    </location>
</feature>
<dbReference type="AlphaFoldDB" id="A0A9P4LL37"/>
<evidence type="ECO:0000256" key="3">
    <source>
        <dbReference type="SAM" id="SignalP"/>
    </source>
</evidence>
<sequence length="332" mass="36366">MIVRIPVLVALLPLIQSAFGDVAPEINTVAEGYNVIAKLPCAGCPFLYQDTSHGNNGPWKTREDENALLLNISLPFDSAYLSINNGPLLSTSKSLPRIYASQVLVESSTSEIAKLVETNQIDSPGSAYFGLSYAYSLRRIAKSQALMLRFDVFELWTDLRDPALTLKLEDEKQKVIELVLLQRPVMSSGDSSHAYEIVRTDLIPRSKTNKASTAHIMNFHDWDAHGQIGTPSHLISATSDTLVDYISSGVWSLFVFIMAIIGLFVVLCLFCIFGCGLGKDEYEKAQTGKRRGSKRTGSWAGNDVENAKGRFRSAEELGLRSGGRVVGVGKSD</sequence>
<feature type="region of interest" description="Disordered" evidence="1">
    <location>
        <begin position="284"/>
        <end position="304"/>
    </location>
</feature>
<evidence type="ECO:0000313" key="4">
    <source>
        <dbReference type="EMBL" id="KAF2028830.1"/>
    </source>
</evidence>
<dbReference type="Proteomes" id="UP000799777">
    <property type="component" value="Unassembled WGS sequence"/>
</dbReference>
<comment type="caution">
    <text evidence="4">The sequence shown here is derived from an EMBL/GenBank/DDBJ whole genome shotgun (WGS) entry which is preliminary data.</text>
</comment>
<accession>A0A9P4LL37</accession>
<gene>
    <name evidence="4" type="ORF">EK21DRAFT_101569</name>
</gene>